<dbReference type="PANTHER" id="PTHR34220">
    <property type="entry name" value="SENSOR HISTIDINE KINASE YPDA"/>
    <property type="match status" value="1"/>
</dbReference>
<dbReference type="InterPro" id="IPR010559">
    <property type="entry name" value="Sig_transdc_His_kin_internal"/>
</dbReference>
<keyword evidence="3" id="KW-0418">Kinase</keyword>
<proteinExistence type="predicted"/>
<accession>A0A5C6UX49</accession>
<dbReference type="InterPro" id="IPR036890">
    <property type="entry name" value="HATPase_C_sf"/>
</dbReference>
<sequence>MTDKRKTLYWIAQLCGWMIYFFFVLLYNLFGNQASYEAVIASLLIVFVGILITHLYRGIIIKFNWLKMGLLKVIPRILISGVIFGFIFLAIHDLLIQLMLPQIQSFFKSELTEIFPMVLNWSLLIVLWSILYFTAHYFFNYKRQEIANLRLEASRNEIELNNLKSQLNPHFMFNALNGIRALVEDEPEKAKKAITQLSVLLRAALNIGKQKTIRFSEELELVKNYLALEKMRFEDRLEIVYQIQPAVNSIPFPPLMLQTVVENAVKHGISKLPRGGIIKIEALDQFDSHKIVVTNTGNFQDTASTTEQQGIGLRNTRRRLKLIFGKNASLRIYNETENQVKTEINIPKN</sequence>
<dbReference type="Gene3D" id="3.30.565.10">
    <property type="entry name" value="Histidine kinase-like ATPase, C-terminal domain"/>
    <property type="match status" value="1"/>
</dbReference>
<evidence type="ECO:0000259" key="2">
    <source>
        <dbReference type="Pfam" id="PF06580"/>
    </source>
</evidence>
<organism evidence="3 4">
    <name type="scientific">Luteibaculum oceani</name>
    <dbReference type="NCBI Taxonomy" id="1294296"/>
    <lineage>
        <taxon>Bacteria</taxon>
        <taxon>Pseudomonadati</taxon>
        <taxon>Bacteroidota</taxon>
        <taxon>Flavobacteriia</taxon>
        <taxon>Flavobacteriales</taxon>
        <taxon>Luteibaculaceae</taxon>
        <taxon>Luteibaculum</taxon>
    </lineage>
</organism>
<evidence type="ECO:0000256" key="1">
    <source>
        <dbReference type="SAM" id="Phobius"/>
    </source>
</evidence>
<dbReference type="Proteomes" id="UP000321168">
    <property type="component" value="Unassembled WGS sequence"/>
</dbReference>
<feature type="transmembrane region" description="Helical" evidence="1">
    <location>
        <begin position="36"/>
        <end position="56"/>
    </location>
</feature>
<dbReference type="SUPFAM" id="SSF55874">
    <property type="entry name" value="ATPase domain of HSP90 chaperone/DNA topoisomerase II/histidine kinase"/>
    <property type="match status" value="1"/>
</dbReference>
<dbReference type="RefSeq" id="WP_147015447.1">
    <property type="nucleotide sequence ID" value="NZ_VORB01000014.1"/>
</dbReference>
<dbReference type="GO" id="GO:0016020">
    <property type="term" value="C:membrane"/>
    <property type="evidence" value="ECO:0007669"/>
    <property type="project" value="InterPro"/>
</dbReference>
<feature type="transmembrane region" description="Helical" evidence="1">
    <location>
        <begin position="77"/>
        <end position="98"/>
    </location>
</feature>
<dbReference type="GO" id="GO:0000155">
    <property type="term" value="F:phosphorelay sensor kinase activity"/>
    <property type="evidence" value="ECO:0007669"/>
    <property type="project" value="InterPro"/>
</dbReference>
<keyword evidence="3" id="KW-0808">Transferase</keyword>
<keyword evidence="1" id="KW-1133">Transmembrane helix</keyword>
<dbReference type="OrthoDB" id="9809908at2"/>
<keyword evidence="4" id="KW-1185">Reference proteome</keyword>
<dbReference type="InterPro" id="IPR050640">
    <property type="entry name" value="Bact_2-comp_sensor_kinase"/>
</dbReference>
<keyword evidence="1" id="KW-0472">Membrane</keyword>
<comment type="caution">
    <text evidence="3">The sequence shown here is derived from an EMBL/GenBank/DDBJ whole genome shotgun (WGS) entry which is preliminary data.</text>
</comment>
<dbReference type="Pfam" id="PF06580">
    <property type="entry name" value="His_kinase"/>
    <property type="match status" value="1"/>
</dbReference>
<dbReference type="AlphaFoldDB" id="A0A5C6UX49"/>
<keyword evidence="1" id="KW-0812">Transmembrane</keyword>
<reference evidence="3 4" key="1">
    <citation type="submission" date="2019-08" db="EMBL/GenBank/DDBJ databases">
        <title>Genome of Luteibaculum oceani JCM 18817.</title>
        <authorList>
            <person name="Bowman J.P."/>
        </authorList>
    </citation>
    <scope>NUCLEOTIDE SEQUENCE [LARGE SCALE GENOMIC DNA]</scope>
    <source>
        <strain evidence="3 4">JCM 18817</strain>
    </source>
</reference>
<protein>
    <submittedName>
        <fullName evidence="3">Histidine kinase</fullName>
    </submittedName>
</protein>
<feature type="domain" description="Signal transduction histidine kinase internal region" evidence="2">
    <location>
        <begin position="159"/>
        <end position="237"/>
    </location>
</feature>
<gene>
    <name evidence="3" type="ORF">FRX97_11895</name>
</gene>
<dbReference type="PANTHER" id="PTHR34220:SF7">
    <property type="entry name" value="SENSOR HISTIDINE KINASE YPDA"/>
    <property type="match status" value="1"/>
</dbReference>
<name>A0A5C6UX49_9FLAO</name>
<feature type="transmembrane region" description="Helical" evidence="1">
    <location>
        <begin position="7"/>
        <end position="30"/>
    </location>
</feature>
<dbReference type="EMBL" id="VORB01000014">
    <property type="protein sequence ID" value="TXC75568.1"/>
    <property type="molecule type" value="Genomic_DNA"/>
</dbReference>
<evidence type="ECO:0000313" key="3">
    <source>
        <dbReference type="EMBL" id="TXC75568.1"/>
    </source>
</evidence>
<evidence type="ECO:0000313" key="4">
    <source>
        <dbReference type="Proteomes" id="UP000321168"/>
    </source>
</evidence>
<feature type="transmembrane region" description="Helical" evidence="1">
    <location>
        <begin position="118"/>
        <end position="139"/>
    </location>
</feature>